<proteinExistence type="inferred from homology"/>
<dbReference type="eggNOG" id="KOG1231">
    <property type="taxonomic scope" value="Eukaryota"/>
</dbReference>
<gene>
    <name evidence="7" type="ORF">HETIRDRAFT_173886</name>
</gene>
<dbReference type="InterPro" id="IPR016166">
    <property type="entry name" value="FAD-bd_PCMH"/>
</dbReference>
<dbReference type="InterPro" id="IPR036318">
    <property type="entry name" value="FAD-bd_PCMH-like_sf"/>
</dbReference>
<dbReference type="GO" id="GO:0071949">
    <property type="term" value="F:FAD binding"/>
    <property type="evidence" value="ECO:0007669"/>
    <property type="project" value="InterPro"/>
</dbReference>
<feature type="domain" description="FAD-binding PCMH-type" evidence="6">
    <location>
        <begin position="64"/>
        <end position="233"/>
    </location>
</feature>
<dbReference type="STRING" id="747525.W4JVG2"/>
<evidence type="ECO:0000313" key="8">
    <source>
        <dbReference type="Proteomes" id="UP000030671"/>
    </source>
</evidence>
<accession>W4JVG2</accession>
<dbReference type="GeneID" id="20668470"/>
<keyword evidence="5" id="KW-0732">Signal</keyword>
<keyword evidence="8" id="KW-1185">Reference proteome</keyword>
<dbReference type="InterPro" id="IPR012951">
    <property type="entry name" value="BBE"/>
</dbReference>
<dbReference type="Proteomes" id="UP000030671">
    <property type="component" value="Unassembled WGS sequence"/>
</dbReference>
<evidence type="ECO:0000256" key="4">
    <source>
        <dbReference type="ARBA" id="ARBA00023002"/>
    </source>
</evidence>
<dbReference type="InParanoid" id="W4JVG2"/>
<evidence type="ECO:0000256" key="2">
    <source>
        <dbReference type="ARBA" id="ARBA00022630"/>
    </source>
</evidence>
<feature type="signal peptide" evidence="5">
    <location>
        <begin position="1"/>
        <end position="24"/>
    </location>
</feature>
<feature type="chain" id="PRO_5004843856" description="FAD-binding PCMH-type domain-containing protein" evidence="5">
    <location>
        <begin position="25"/>
        <end position="485"/>
    </location>
</feature>
<dbReference type="SUPFAM" id="SSF56176">
    <property type="entry name" value="FAD-binding/transporter-associated domain-like"/>
    <property type="match status" value="1"/>
</dbReference>
<dbReference type="OrthoDB" id="2151789at2759"/>
<dbReference type="InterPro" id="IPR006094">
    <property type="entry name" value="Oxid_FAD_bind_N"/>
</dbReference>
<evidence type="ECO:0000256" key="3">
    <source>
        <dbReference type="ARBA" id="ARBA00022827"/>
    </source>
</evidence>
<dbReference type="AlphaFoldDB" id="W4JVG2"/>
<dbReference type="InterPro" id="IPR016169">
    <property type="entry name" value="FAD-bd_PCMH_sub2"/>
</dbReference>
<dbReference type="GO" id="GO:0016491">
    <property type="term" value="F:oxidoreductase activity"/>
    <property type="evidence" value="ECO:0007669"/>
    <property type="project" value="UniProtKB-KW"/>
</dbReference>
<name>W4JVG2_HETIT</name>
<dbReference type="RefSeq" id="XP_009550972.1">
    <property type="nucleotide sequence ID" value="XM_009552677.1"/>
</dbReference>
<dbReference type="Gene3D" id="3.30.465.10">
    <property type="match status" value="1"/>
</dbReference>
<dbReference type="Pfam" id="PF08031">
    <property type="entry name" value="BBE"/>
    <property type="match status" value="1"/>
</dbReference>
<evidence type="ECO:0000256" key="5">
    <source>
        <dbReference type="SAM" id="SignalP"/>
    </source>
</evidence>
<dbReference type="HOGENOM" id="CLU_018354_1_0_1"/>
<dbReference type="KEGG" id="hir:HETIRDRAFT_173886"/>
<keyword evidence="2" id="KW-0285">Flavoprotein</keyword>
<dbReference type="EMBL" id="KI925463">
    <property type="protein sequence ID" value="ETW77469.1"/>
    <property type="molecule type" value="Genomic_DNA"/>
</dbReference>
<dbReference type="PROSITE" id="PS51387">
    <property type="entry name" value="FAD_PCMH"/>
    <property type="match status" value="1"/>
</dbReference>
<comment type="similarity">
    <text evidence="1">Belongs to the oxygen-dependent FAD-linked oxidoreductase family.</text>
</comment>
<organism evidence="7 8">
    <name type="scientific">Heterobasidion irregulare (strain TC 32-1)</name>
    <dbReference type="NCBI Taxonomy" id="747525"/>
    <lineage>
        <taxon>Eukaryota</taxon>
        <taxon>Fungi</taxon>
        <taxon>Dikarya</taxon>
        <taxon>Basidiomycota</taxon>
        <taxon>Agaricomycotina</taxon>
        <taxon>Agaricomycetes</taxon>
        <taxon>Russulales</taxon>
        <taxon>Bondarzewiaceae</taxon>
        <taxon>Heterobasidion</taxon>
        <taxon>Heterobasidion annosum species complex</taxon>
    </lineage>
</organism>
<evidence type="ECO:0000256" key="1">
    <source>
        <dbReference type="ARBA" id="ARBA00005466"/>
    </source>
</evidence>
<dbReference type="InterPro" id="IPR050416">
    <property type="entry name" value="FAD-linked_Oxidoreductase"/>
</dbReference>
<keyword evidence="4" id="KW-0560">Oxidoreductase</keyword>
<dbReference type="Pfam" id="PF01565">
    <property type="entry name" value="FAD_binding_4"/>
    <property type="match status" value="1"/>
</dbReference>
<keyword evidence="3" id="KW-0274">FAD</keyword>
<evidence type="ECO:0000259" key="6">
    <source>
        <dbReference type="PROSITE" id="PS51387"/>
    </source>
</evidence>
<evidence type="ECO:0000313" key="7">
    <source>
        <dbReference type="EMBL" id="ETW77469.1"/>
    </source>
</evidence>
<reference evidence="7 8" key="1">
    <citation type="journal article" date="2012" name="New Phytol.">
        <title>Insight into trade-off between wood decay and parasitism from the genome of a fungal forest pathogen.</title>
        <authorList>
            <person name="Olson A."/>
            <person name="Aerts A."/>
            <person name="Asiegbu F."/>
            <person name="Belbahri L."/>
            <person name="Bouzid O."/>
            <person name="Broberg A."/>
            <person name="Canback B."/>
            <person name="Coutinho P.M."/>
            <person name="Cullen D."/>
            <person name="Dalman K."/>
            <person name="Deflorio G."/>
            <person name="van Diepen L.T."/>
            <person name="Dunand C."/>
            <person name="Duplessis S."/>
            <person name="Durling M."/>
            <person name="Gonthier P."/>
            <person name="Grimwood J."/>
            <person name="Fossdal C.G."/>
            <person name="Hansson D."/>
            <person name="Henrissat B."/>
            <person name="Hietala A."/>
            <person name="Himmelstrand K."/>
            <person name="Hoffmeister D."/>
            <person name="Hogberg N."/>
            <person name="James T.Y."/>
            <person name="Karlsson M."/>
            <person name="Kohler A."/>
            <person name="Kues U."/>
            <person name="Lee Y.H."/>
            <person name="Lin Y.C."/>
            <person name="Lind M."/>
            <person name="Lindquist E."/>
            <person name="Lombard V."/>
            <person name="Lucas S."/>
            <person name="Lunden K."/>
            <person name="Morin E."/>
            <person name="Murat C."/>
            <person name="Park J."/>
            <person name="Raffaello T."/>
            <person name="Rouze P."/>
            <person name="Salamov A."/>
            <person name="Schmutz J."/>
            <person name="Solheim H."/>
            <person name="Stahlberg J."/>
            <person name="Velez H."/>
            <person name="de Vries R.P."/>
            <person name="Wiebenga A."/>
            <person name="Woodward S."/>
            <person name="Yakovlev I."/>
            <person name="Garbelotto M."/>
            <person name="Martin F."/>
            <person name="Grigoriev I.V."/>
            <person name="Stenlid J."/>
        </authorList>
    </citation>
    <scope>NUCLEOTIDE SEQUENCE [LARGE SCALE GENOMIC DNA]</scope>
    <source>
        <strain evidence="7 8">TC 32-1</strain>
    </source>
</reference>
<protein>
    <recommendedName>
        <fullName evidence="6">FAD-binding PCMH-type domain-containing protein</fullName>
    </recommendedName>
</protein>
<dbReference type="PANTHER" id="PTHR42973">
    <property type="entry name" value="BINDING OXIDOREDUCTASE, PUTATIVE (AFU_ORTHOLOGUE AFUA_1G17690)-RELATED"/>
    <property type="match status" value="1"/>
</dbReference>
<sequence length="485" mass="51623">MLLQPRTFSLYLLAVLSGLGRSRADATANSTCEAIAKAVSLQSDVYYPGTSQYTADIKHWVESSTQEAACSVEPGSVQDVSTILEILGDTRTPFAVKGGGHAFNLGFSSTTGVQIAMTRFSNLTYDEDKQTAEIGPGLIWQEVYERLAPFNVTVVGGRVPTVGVAGFTLGGGLSFKSSQYGLAIDTVQAFELVLPNGTVTTVTADNEDLFFGLKGGFNNFGIVTKFTFRTFPQGKIWVGSVVVPEQGLDALNTAVAELAADCTDPKVALNVQYTYAAGVLSATATIFYDAPTQPAGIFDELLSVPGSFVNVSTTDFLSFISGVVPSFGGSRIDFGDAPVEAYSPTLLSAIVNETSFWGQALTPHSGSLIMHIVEVFLPSYFSHGAASAYPPNRSAFSEPINLYFAWNDPQADNIMHDAVGQSTNELKAAAIADGQNIVDTPLYPNYAPHDTPLKLLYGSNVDRLQGIKRAIDPDNVMGLAGGFKF</sequence>
<dbReference type="PANTHER" id="PTHR42973:SF13">
    <property type="entry name" value="FAD-BINDING PCMH-TYPE DOMAIN-CONTAINING PROTEIN"/>
    <property type="match status" value="1"/>
</dbReference>